<keyword evidence="6 12" id="KW-0732">Signal</keyword>
<evidence type="ECO:0000256" key="1">
    <source>
        <dbReference type="ARBA" id="ARBA00004170"/>
    </source>
</evidence>
<evidence type="ECO:0000256" key="9">
    <source>
        <dbReference type="ARBA" id="ARBA00023136"/>
    </source>
</evidence>
<keyword evidence="10" id="KW-1015">Disulfide bond</keyword>
<dbReference type="PANTHER" id="PTHR48060:SF21">
    <property type="entry name" value="L DOMAIN-LIKE PROTEIN"/>
    <property type="match status" value="1"/>
</dbReference>
<gene>
    <name evidence="15" type="primary">LOC107481715</name>
</gene>
<dbReference type="Proteomes" id="UP000515211">
    <property type="component" value="Chromosome 3"/>
</dbReference>
<dbReference type="GO" id="GO:0016020">
    <property type="term" value="C:membrane"/>
    <property type="evidence" value="ECO:0007669"/>
    <property type="project" value="UniProtKB-SubCell"/>
</dbReference>
<feature type="chain" id="PRO_5027714805" evidence="12">
    <location>
        <begin position="36"/>
        <end position="349"/>
    </location>
</feature>
<keyword evidence="8" id="KW-0611">Plant defense</keyword>
<dbReference type="AlphaFoldDB" id="A0A6P4CVW6"/>
<organism evidence="14 15">
    <name type="scientific">Arachis duranensis</name>
    <name type="common">Wild peanut</name>
    <dbReference type="NCBI Taxonomy" id="130453"/>
    <lineage>
        <taxon>Eukaryota</taxon>
        <taxon>Viridiplantae</taxon>
        <taxon>Streptophyta</taxon>
        <taxon>Embryophyta</taxon>
        <taxon>Tracheophyta</taxon>
        <taxon>Spermatophyta</taxon>
        <taxon>Magnoliopsida</taxon>
        <taxon>eudicotyledons</taxon>
        <taxon>Gunneridae</taxon>
        <taxon>Pentapetalae</taxon>
        <taxon>rosids</taxon>
        <taxon>fabids</taxon>
        <taxon>Fabales</taxon>
        <taxon>Fabaceae</taxon>
        <taxon>Papilionoideae</taxon>
        <taxon>50 kb inversion clade</taxon>
        <taxon>dalbergioids sensu lato</taxon>
        <taxon>Dalbergieae</taxon>
        <taxon>Pterocarpus clade</taxon>
        <taxon>Arachis</taxon>
    </lineage>
</organism>
<evidence type="ECO:0000256" key="6">
    <source>
        <dbReference type="ARBA" id="ARBA00022729"/>
    </source>
</evidence>
<evidence type="ECO:0000256" key="12">
    <source>
        <dbReference type="SAM" id="SignalP"/>
    </source>
</evidence>
<evidence type="ECO:0000256" key="3">
    <source>
        <dbReference type="ARBA" id="ARBA00022512"/>
    </source>
</evidence>
<keyword evidence="5" id="KW-0433">Leucine-rich repeat</keyword>
<accession>A0A6P4CVW6</accession>
<keyword evidence="9" id="KW-0472">Membrane</keyword>
<dbReference type="SUPFAM" id="SSF52058">
    <property type="entry name" value="L domain-like"/>
    <property type="match status" value="1"/>
</dbReference>
<protein>
    <submittedName>
        <fullName evidence="15">Polygalacturonase inhibitor 2</fullName>
    </submittedName>
</protein>
<dbReference type="InterPro" id="IPR013210">
    <property type="entry name" value="LRR_N_plant-typ"/>
</dbReference>
<evidence type="ECO:0000256" key="2">
    <source>
        <dbReference type="ARBA" id="ARBA00004191"/>
    </source>
</evidence>
<evidence type="ECO:0000256" key="7">
    <source>
        <dbReference type="ARBA" id="ARBA00022737"/>
    </source>
</evidence>
<comment type="subcellular location">
    <subcellularLocation>
        <location evidence="1">Membrane</location>
        <topology evidence="1">Peripheral membrane protein</topology>
    </subcellularLocation>
    <subcellularLocation>
        <location evidence="2">Secreted</location>
        <location evidence="2">Cell wall</location>
    </subcellularLocation>
</comment>
<feature type="signal peptide" evidence="12">
    <location>
        <begin position="1"/>
        <end position="35"/>
    </location>
</feature>
<comment type="similarity">
    <text evidence="11">Belongs to the polygalacturonase-inhibiting protein family.</text>
</comment>
<evidence type="ECO:0000256" key="11">
    <source>
        <dbReference type="ARBA" id="ARBA00038043"/>
    </source>
</evidence>
<dbReference type="PANTHER" id="PTHR48060">
    <property type="entry name" value="DNA DAMAGE-REPAIR/TOLERATION PROTEIN DRT100"/>
    <property type="match status" value="1"/>
</dbReference>
<dbReference type="InterPro" id="IPR053211">
    <property type="entry name" value="DNA_repair-toleration"/>
</dbReference>
<dbReference type="RefSeq" id="XP_015957499.1">
    <property type="nucleotide sequence ID" value="XM_016102013.3"/>
</dbReference>
<reference evidence="14" key="1">
    <citation type="journal article" date="2016" name="Nat. Genet.">
        <title>The genome sequences of Arachis duranensis and Arachis ipaensis, the diploid ancestors of cultivated peanut.</title>
        <authorList>
            <person name="Bertioli D.J."/>
            <person name="Cannon S.B."/>
            <person name="Froenicke L."/>
            <person name="Huang G."/>
            <person name="Farmer A.D."/>
            <person name="Cannon E.K."/>
            <person name="Liu X."/>
            <person name="Gao D."/>
            <person name="Clevenger J."/>
            <person name="Dash S."/>
            <person name="Ren L."/>
            <person name="Moretzsohn M.C."/>
            <person name="Shirasawa K."/>
            <person name="Huang W."/>
            <person name="Vidigal B."/>
            <person name="Abernathy B."/>
            <person name="Chu Y."/>
            <person name="Niederhuth C.E."/>
            <person name="Umale P."/>
            <person name="Araujo A.C."/>
            <person name="Kozik A."/>
            <person name="Kim K.D."/>
            <person name="Burow M.D."/>
            <person name="Varshney R.K."/>
            <person name="Wang X."/>
            <person name="Zhang X."/>
            <person name="Barkley N."/>
            <person name="Guimaraes P.M."/>
            <person name="Isobe S."/>
            <person name="Guo B."/>
            <person name="Liao B."/>
            <person name="Stalker H.T."/>
            <person name="Schmitz R.J."/>
            <person name="Scheffler B.E."/>
            <person name="Leal-Bertioli S.C."/>
            <person name="Xun X."/>
            <person name="Jackson S.A."/>
            <person name="Michelmore R."/>
            <person name="Ozias-Akins P."/>
        </authorList>
    </citation>
    <scope>NUCLEOTIDE SEQUENCE [LARGE SCALE GENOMIC DNA]</scope>
    <source>
        <strain evidence="14">cv. V14167</strain>
    </source>
</reference>
<evidence type="ECO:0000313" key="14">
    <source>
        <dbReference type="Proteomes" id="UP000515211"/>
    </source>
</evidence>
<name>A0A6P4CVW6_ARADU</name>
<sequence>MIKHKQIKTMATTNISMLLLPIVLLLIWVSPAALSCSPHEKKALLQIKQELGNPSKLSSWNASTDCCSWNGIQVECSNTKPYHVSQLELYGLDLPGPVNIPPSIFNLLDLEQLSLFEMPNLTGPIPSQITNLKKLQILYIFSTSVSGPIPDSLAQIKTLWSINLYGNNLSGTLPPSLPSLPTIHVIFLDNNRISGPIPDSYGSFASKNLVTLAMSHNLLSGKIPASLKGLDVYFLDLSWNRLEGDGSVLFGAEKSTEDIRLAGNLFSFDIGKVEFGRNISRLNLKHNRIYGKLPEGLTKLQHLTRLNVSYNQLCGPIPQGGRLQGYFPIDASSFASNKCLCGPPLPPCK</sequence>
<dbReference type="InterPro" id="IPR001611">
    <property type="entry name" value="Leu-rich_rpt"/>
</dbReference>
<keyword evidence="4" id="KW-0964">Secreted</keyword>
<dbReference type="FunFam" id="3.80.10.10:FF:000400">
    <property type="entry name" value="Nuclear pore complex protein NUP107"/>
    <property type="match status" value="1"/>
</dbReference>
<evidence type="ECO:0000256" key="5">
    <source>
        <dbReference type="ARBA" id="ARBA00022614"/>
    </source>
</evidence>
<evidence type="ECO:0000256" key="10">
    <source>
        <dbReference type="ARBA" id="ARBA00023157"/>
    </source>
</evidence>
<reference evidence="15" key="2">
    <citation type="submission" date="2025-08" db="UniProtKB">
        <authorList>
            <consortium name="RefSeq"/>
        </authorList>
    </citation>
    <scope>IDENTIFICATION</scope>
    <source>
        <tissue evidence="15">Whole plant</tissue>
    </source>
</reference>
<evidence type="ECO:0000256" key="4">
    <source>
        <dbReference type="ARBA" id="ARBA00022525"/>
    </source>
</evidence>
<dbReference type="KEGG" id="adu:107481715"/>
<dbReference type="GeneID" id="107481715"/>
<evidence type="ECO:0000313" key="15">
    <source>
        <dbReference type="RefSeq" id="XP_015957499.1"/>
    </source>
</evidence>
<dbReference type="Pfam" id="PF00560">
    <property type="entry name" value="LRR_1"/>
    <property type="match status" value="4"/>
</dbReference>
<feature type="domain" description="Leucine-rich repeat-containing N-terminal plant-type" evidence="13">
    <location>
        <begin position="38"/>
        <end position="72"/>
    </location>
</feature>
<keyword evidence="3" id="KW-0134">Cell wall</keyword>
<proteinExistence type="inferred from homology"/>
<dbReference type="Pfam" id="PF08263">
    <property type="entry name" value="LRRNT_2"/>
    <property type="match status" value="1"/>
</dbReference>
<dbReference type="Gene3D" id="3.80.10.10">
    <property type="entry name" value="Ribonuclease Inhibitor"/>
    <property type="match status" value="1"/>
</dbReference>
<dbReference type="GO" id="GO:0006952">
    <property type="term" value="P:defense response"/>
    <property type="evidence" value="ECO:0007669"/>
    <property type="project" value="UniProtKB-KW"/>
</dbReference>
<evidence type="ECO:0000256" key="8">
    <source>
        <dbReference type="ARBA" id="ARBA00022821"/>
    </source>
</evidence>
<evidence type="ECO:0000259" key="13">
    <source>
        <dbReference type="Pfam" id="PF08263"/>
    </source>
</evidence>
<keyword evidence="7" id="KW-0677">Repeat</keyword>
<keyword evidence="14" id="KW-1185">Reference proteome</keyword>
<dbReference type="InterPro" id="IPR032675">
    <property type="entry name" value="LRR_dom_sf"/>
</dbReference>